<keyword evidence="7 10" id="KW-0472">Membrane</keyword>
<dbReference type="GO" id="GO:0044718">
    <property type="term" value="P:siderophore transmembrane transport"/>
    <property type="evidence" value="ECO:0007669"/>
    <property type="project" value="TreeGrafter"/>
</dbReference>
<evidence type="ECO:0000256" key="11">
    <source>
        <dbReference type="RuleBase" id="RU003357"/>
    </source>
</evidence>
<dbReference type="Gene3D" id="2.40.170.20">
    <property type="entry name" value="TonB-dependent receptor, beta-barrel domain"/>
    <property type="match status" value="1"/>
</dbReference>
<evidence type="ECO:0000259" key="13">
    <source>
        <dbReference type="Pfam" id="PF00593"/>
    </source>
</evidence>
<evidence type="ECO:0000256" key="2">
    <source>
        <dbReference type="ARBA" id="ARBA00022448"/>
    </source>
</evidence>
<evidence type="ECO:0000256" key="7">
    <source>
        <dbReference type="ARBA" id="ARBA00023136"/>
    </source>
</evidence>
<keyword evidence="4 10" id="KW-0812">Transmembrane</keyword>
<reference evidence="15 16" key="1">
    <citation type="submission" date="2016-10" db="EMBL/GenBank/DDBJ databases">
        <authorList>
            <person name="de Groot N.N."/>
        </authorList>
    </citation>
    <scope>NUCLEOTIDE SEQUENCE [LARGE SCALE GENOMIC DNA]</scope>
    <source>
        <strain evidence="15 16">DSM 527</strain>
    </source>
</reference>
<dbReference type="PROSITE" id="PS52016">
    <property type="entry name" value="TONB_DEPENDENT_REC_3"/>
    <property type="match status" value="1"/>
</dbReference>
<evidence type="ECO:0000256" key="6">
    <source>
        <dbReference type="ARBA" id="ARBA00023077"/>
    </source>
</evidence>
<keyword evidence="8" id="KW-0675">Receptor</keyword>
<evidence type="ECO:0000256" key="8">
    <source>
        <dbReference type="ARBA" id="ARBA00023170"/>
    </source>
</evidence>
<dbReference type="SUPFAM" id="SSF49464">
    <property type="entry name" value="Carboxypeptidase regulatory domain-like"/>
    <property type="match status" value="1"/>
</dbReference>
<feature type="chain" id="PRO_5011735522" evidence="12">
    <location>
        <begin position="22"/>
        <end position="1100"/>
    </location>
</feature>
<dbReference type="InterPro" id="IPR008969">
    <property type="entry name" value="CarboxyPept-like_regulatory"/>
</dbReference>
<gene>
    <name evidence="15" type="ORF">SAMN04488121_10312</name>
</gene>
<evidence type="ECO:0000256" key="12">
    <source>
        <dbReference type="SAM" id="SignalP"/>
    </source>
</evidence>
<dbReference type="InterPro" id="IPR039426">
    <property type="entry name" value="TonB-dep_rcpt-like"/>
</dbReference>
<dbReference type="InterPro" id="IPR012910">
    <property type="entry name" value="Plug_dom"/>
</dbReference>
<keyword evidence="6 11" id="KW-0798">TonB box</keyword>
<dbReference type="STRING" id="104663.SAMN04488121_10312"/>
<evidence type="ECO:0000256" key="3">
    <source>
        <dbReference type="ARBA" id="ARBA00022452"/>
    </source>
</evidence>
<accession>A0A1G7QDK9</accession>
<dbReference type="InterPro" id="IPR023996">
    <property type="entry name" value="TonB-dep_OMP_SusC/RagA"/>
</dbReference>
<dbReference type="Gene3D" id="2.170.130.10">
    <property type="entry name" value="TonB-dependent receptor, plug domain"/>
    <property type="match status" value="1"/>
</dbReference>
<feature type="domain" description="TonB-dependent receptor plug" evidence="14">
    <location>
        <begin position="119"/>
        <end position="239"/>
    </location>
</feature>
<dbReference type="Pfam" id="PF00593">
    <property type="entry name" value="TonB_dep_Rec_b-barrel"/>
    <property type="match status" value="1"/>
</dbReference>
<dbReference type="Pfam" id="PF13715">
    <property type="entry name" value="CarbopepD_reg_2"/>
    <property type="match status" value="1"/>
</dbReference>
<dbReference type="SUPFAM" id="SSF56935">
    <property type="entry name" value="Porins"/>
    <property type="match status" value="1"/>
</dbReference>
<dbReference type="Gene3D" id="2.60.40.1120">
    <property type="entry name" value="Carboxypeptidase-like, regulatory domain"/>
    <property type="match status" value="1"/>
</dbReference>
<dbReference type="GO" id="GO:0015344">
    <property type="term" value="F:siderophore uptake transmembrane transporter activity"/>
    <property type="evidence" value="ECO:0007669"/>
    <property type="project" value="TreeGrafter"/>
</dbReference>
<evidence type="ECO:0000313" key="16">
    <source>
        <dbReference type="Proteomes" id="UP000199045"/>
    </source>
</evidence>
<evidence type="ECO:0000256" key="4">
    <source>
        <dbReference type="ARBA" id="ARBA00022692"/>
    </source>
</evidence>
<feature type="domain" description="TonB-dependent receptor-like beta-barrel" evidence="13">
    <location>
        <begin position="431"/>
        <end position="919"/>
    </location>
</feature>
<dbReference type="InterPro" id="IPR036942">
    <property type="entry name" value="Beta-barrel_TonB_sf"/>
</dbReference>
<name>A0A1G7QDK9_CHIFI</name>
<comment type="subcellular location">
    <subcellularLocation>
        <location evidence="1 10">Cell outer membrane</location>
        <topology evidence="1 10">Multi-pass membrane protein</topology>
    </subcellularLocation>
</comment>
<evidence type="ECO:0000256" key="5">
    <source>
        <dbReference type="ARBA" id="ARBA00022729"/>
    </source>
</evidence>
<feature type="signal peptide" evidence="12">
    <location>
        <begin position="1"/>
        <end position="21"/>
    </location>
</feature>
<dbReference type="PANTHER" id="PTHR30069:SF29">
    <property type="entry name" value="HEMOGLOBIN AND HEMOGLOBIN-HAPTOGLOBIN-BINDING PROTEIN 1-RELATED"/>
    <property type="match status" value="1"/>
</dbReference>
<keyword evidence="3 10" id="KW-1134">Transmembrane beta strand</keyword>
<evidence type="ECO:0000259" key="14">
    <source>
        <dbReference type="Pfam" id="PF07715"/>
    </source>
</evidence>
<dbReference type="InterPro" id="IPR000531">
    <property type="entry name" value="Beta-barrel_TonB"/>
</dbReference>
<dbReference type="PANTHER" id="PTHR30069">
    <property type="entry name" value="TONB-DEPENDENT OUTER MEMBRANE RECEPTOR"/>
    <property type="match status" value="1"/>
</dbReference>
<dbReference type="Proteomes" id="UP000199045">
    <property type="component" value="Unassembled WGS sequence"/>
</dbReference>
<evidence type="ECO:0000313" key="15">
    <source>
        <dbReference type="EMBL" id="SDF96606.1"/>
    </source>
</evidence>
<dbReference type="EMBL" id="FNBN01000003">
    <property type="protein sequence ID" value="SDF96606.1"/>
    <property type="molecule type" value="Genomic_DNA"/>
</dbReference>
<dbReference type="Pfam" id="PF07715">
    <property type="entry name" value="Plug"/>
    <property type="match status" value="1"/>
</dbReference>
<dbReference type="GO" id="GO:0009279">
    <property type="term" value="C:cell outer membrane"/>
    <property type="evidence" value="ECO:0007669"/>
    <property type="project" value="UniProtKB-SubCell"/>
</dbReference>
<dbReference type="InterPro" id="IPR023997">
    <property type="entry name" value="TonB-dep_OMP_SusC/RagA_CS"/>
</dbReference>
<proteinExistence type="inferred from homology"/>
<dbReference type="NCBIfam" id="TIGR04056">
    <property type="entry name" value="OMP_RagA_SusC"/>
    <property type="match status" value="1"/>
</dbReference>
<keyword evidence="5 12" id="KW-0732">Signal</keyword>
<dbReference type="NCBIfam" id="TIGR04057">
    <property type="entry name" value="SusC_RagA_signa"/>
    <property type="match status" value="1"/>
</dbReference>
<dbReference type="RefSeq" id="WP_089832219.1">
    <property type="nucleotide sequence ID" value="NZ_FNBN01000003.1"/>
</dbReference>
<evidence type="ECO:0000256" key="9">
    <source>
        <dbReference type="ARBA" id="ARBA00023237"/>
    </source>
</evidence>
<comment type="similarity">
    <text evidence="10 11">Belongs to the TonB-dependent receptor family.</text>
</comment>
<dbReference type="AlphaFoldDB" id="A0A1G7QDK9"/>
<keyword evidence="9 10" id="KW-0998">Cell outer membrane</keyword>
<keyword evidence="2 10" id="KW-0813">Transport</keyword>
<evidence type="ECO:0000256" key="10">
    <source>
        <dbReference type="PROSITE-ProRule" id="PRU01360"/>
    </source>
</evidence>
<sequence>MKRSLFLFAVLSVLCIQFAWAQQKVTVTGVVKDPKGYPIPGVSVSEKGTTNGGVTDMNGSYKLNVNPSGTLVFSFIGYLKKEAPVGNSGNLNISLEEDQKGLQEVVVTALNVKRSTKALGYSMTEVKGEDVALSGQVNPVTSLQGKVAGVNISLGGGGPQSSARILIRGNNSLSANNQPLFVVDGVYFENGITGGDQWGNSQDFGNYMKNLNPDDFESVSVLKGGAATALYGSRGQNGVIIITTKKGLSRKGLGVTVTHAEMYDKAYKSIDFQNVYGVGNVAGDFPKDNNGDPYADENNWAGLSFGPKMLGQRVKDWQGNWTTFSPHPNNLLDLYRTGKYYNTNAAVEGGNDKTTFRLSYSNNYTNGIAPNNNFKRNNFNLRATHKLSSRVSADVSANYGKTNVENPAINGGNENLVFSSVYKMSRNYDTKYWKDRYIDPKGGVLQNDPYGMSGTFFALNKYNTTQDEDNFQGRLGLKVDILSWLNLALNGDVQTNVQQYERKELGQGEGFTGGYYNLTSTTQNQRKLQAILSGHRKLASSLEMDLSVGAETYRWGYGKYNKAETRGGLKAPGQFYISNSVQDPLATARIVKGVRTDAIFAFANFSYKDQLYLDLTGRNDWNSTLMYSDGHGVNNYFYPSASLSWLFSETFHLPAFFTFGKLRASYAGTGAGTAAYQTGIGTYSFISNYISASGGSIPRYGFDGNTLGNNDLKNEYTRNYEVGADIRFLDNRLGVDIAAYRKNTFNQIIPIGMPQESGVTSRLINAGNVQNTGIEVLLNTVPVKTKNFDWNSTLSFTRNKNIVKEIAEGVNAMELPNGYSQGSDVLVIARKGAEYGVMQTKYAYTYYNDPAKPAANGKKVLNSVGRFMRSSDAGLGYVDIGTIQPKFLTSWTNGFRYKNFNLNVLLDAKVGGKYSSATYNYAYADGTLKNTLPGRDKESGGLAWTDAAGTAYNDGMIPDGVFAKGVSLTPINGGAAVDASGMTYQQAYEQGLVRPKHAWEYYYRLGSWGQGIRENAIFTNSWVAVREVTVGYNVPSSVYSKLKLNNLRINLVGRNLFYIYNSLPAGLNPEGLYNNSSASAADYGGIPFVRSMGFNLQASF</sequence>
<dbReference type="OrthoDB" id="9768177at2"/>
<protein>
    <submittedName>
        <fullName evidence="15">Iron complex outermembrane recepter protein</fullName>
    </submittedName>
</protein>
<organism evidence="15 16">
    <name type="scientific">Chitinophaga filiformis</name>
    <name type="common">Myxococcus filiformis</name>
    <name type="synonym">Flexibacter filiformis</name>
    <dbReference type="NCBI Taxonomy" id="104663"/>
    <lineage>
        <taxon>Bacteria</taxon>
        <taxon>Pseudomonadati</taxon>
        <taxon>Bacteroidota</taxon>
        <taxon>Chitinophagia</taxon>
        <taxon>Chitinophagales</taxon>
        <taxon>Chitinophagaceae</taxon>
        <taxon>Chitinophaga</taxon>
    </lineage>
</organism>
<evidence type="ECO:0000256" key="1">
    <source>
        <dbReference type="ARBA" id="ARBA00004571"/>
    </source>
</evidence>
<dbReference type="InterPro" id="IPR037066">
    <property type="entry name" value="Plug_dom_sf"/>
</dbReference>